<evidence type="ECO:0000313" key="3">
    <source>
        <dbReference type="EMBL" id="PYI38857.1"/>
    </source>
</evidence>
<protein>
    <submittedName>
        <fullName evidence="3">Uncharacterized protein</fullName>
    </submittedName>
</protein>
<keyword evidence="4" id="KW-1185">Reference proteome</keyword>
<evidence type="ECO:0000256" key="2">
    <source>
        <dbReference type="SAM" id="Phobius"/>
    </source>
</evidence>
<dbReference type="AlphaFoldDB" id="A0A2V5JGF3"/>
<evidence type="ECO:0000256" key="1">
    <source>
        <dbReference type="SAM" id="MobiDB-lite"/>
    </source>
</evidence>
<feature type="region of interest" description="Disordered" evidence="1">
    <location>
        <begin position="48"/>
        <end position="80"/>
    </location>
</feature>
<feature type="compositionally biased region" description="Low complexity" evidence="1">
    <location>
        <begin position="69"/>
        <end position="80"/>
    </location>
</feature>
<feature type="transmembrane region" description="Helical" evidence="2">
    <location>
        <begin position="12"/>
        <end position="37"/>
    </location>
</feature>
<sequence length="101" mass="10689">MGGFEDFLLSGTFFTVFMAVIVLLMAAGITVTVLTLIRGKGKAKSHVLLDGDDDGSMRPAPHTGFNPGQELHQQAHQQAMQQALLTQSLHQPGVNGPPPGP</sequence>
<organism evidence="3 4">
    <name type="scientific">Arthrobacter psychrolactophilus</name>
    <dbReference type="NCBI Taxonomy" id="92442"/>
    <lineage>
        <taxon>Bacteria</taxon>
        <taxon>Bacillati</taxon>
        <taxon>Actinomycetota</taxon>
        <taxon>Actinomycetes</taxon>
        <taxon>Micrococcales</taxon>
        <taxon>Micrococcaceae</taxon>
        <taxon>Arthrobacter</taxon>
    </lineage>
</organism>
<accession>A0A2V5JGF3</accession>
<name>A0A2V5JGF3_9MICC</name>
<evidence type="ECO:0000313" key="4">
    <source>
        <dbReference type="Proteomes" id="UP000247980"/>
    </source>
</evidence>
<dbReference type="EMBL" id="QJVC01000005">
    <property type="protein sequence ID" value="PYI38857.1"/>
    <property type="molecule type" value="Genomic_DNA"/>
</dbReference>
<keyword evidence="2" id="KW-0472">Membrane</keyword>
<proteinExistence type="predicted"/>
<keyword evidence="2" id="KW-0812">Transmembrane</keyword>
<dbReference type="Proteomes" id="UP000247980">
    <property type="component" value="Unassembled WGS sequence"/>
</dbReference>
<keyword evidence="2" id="KW-1133">Transmembrane helix</keyword>
<comment type="caution">
    <text evidence="3">The sequence shown here is derived from an EMBL/GenBank/DDBJ whole genome shotgun (WGS) entry which is preliminary data.</text>
</comment>
<gene>
    <name evidence="3" type="ORF">CVS30_08505</name>
</gene>
<reference evidence="3 4" key="1">
    <citation type="submission" date="2018-05" db="EMBL/GenBank/DDBJ databases">
        <title>Genetic diversity of glacier-inhabiting Cryobacterium bacteria in China and description of Cryobacterium mengkeensis sp. nov. and Arthrobacter glacialis sp. nov.</title>
        <authorList>
            <person name="Liu Q."/>
            <person name="Xin Y.-H."/>
        </authorList>
    </citation>
    <scope>NUCLEOTIDE SEQUENCE [LARGE SCALE GENOMIC DNA]</scope>
    <source>
        <strain evidence="3 4">B7</strain>
    </source>
</reference>
<dbReference type="RefSeq" id="WP_110484894.1">
    <property type="nucleotide sequence ID" value="NZ_QJVC01000005.1"/>
</dbReference>